<proteinExistence type="predicted"/>
<evidence type="ECO:0000313" key="2">
    <source>
        <dbReference type="Proteomes" id="UP000268162"/>
    </source>
</evidence>
<organism evidence="1 2">
    <name type="scientific">Dimargaris cristalligena</name>
    <dbReference type="NCBI Taxonomy" id="215637"/>
    <lineage>
        <taxon>Eukaryota</taxon>
        <taxon>Fungi</taxon>
        <taxon>Fungi incertae sedis</taxon>
        <taxon>Zoopagomycota</taxon>
        <taxon>Kickxellomycotina</taxon>
        <taxon>Dimargaritomycetes</taxon>
        <taxon>Dimargaritales</taxon>
        <taxon>Dimargaritaceae</taxon>
        <taxon>Dimargaris</taxon>
    </lineage>
</organism>
<sequence>MPFSFQNMSELQLQCVTVALIPSRPAEIQKIGESSAYMDSEQCIVAAKGIKRFILHANRTAFIVEHDFAMIPYLADCAVVYGDTPSFEVTAKSPSSCSLV</sequence>
<dbReference type="InterPro" id="IPR013283">
    <property type="entry name" value="RLI1"/>
</dbReference>
<dbReference type="EMBL" id="ML003307">
    <property type="protein sequence ID" value="RKP34211.1"/>
    <property type="molecule type" value="Genomic_DNA"/>
</dbReference>
<dbReference type="Proteomes" id="UP000268162">
    <property type="component" value="Unassembled WGS sequence"/>
</dbReference>
<evidence type="ECO:0008006" key="3">
    <source>
        <dbReference type="Google" id="ProtNLM"/>
    </source>
</evidence>
<reference evidence="2" key="1">
    <citation type="journal article" date="2018" name="Nat. Microbiol.">
        <title>Leveraging single-cell genomics to expand the fungal tree of life.</title>
        <authorList>
            <person name="Ahrendt S.R."/>
            <person name="Quandt C.A."/>
            <person name="Ciobanu D."/>
            <person name="Clum A."/>
            <person name="Salamov A."/>
            <person name="Andreopoulos B."/>
            <person name="Cheng J.F."/>
            <person name="Woyke T."/>
            <person name="Pelin A."/>
            <person name="Henrissat B."/>
            <person name="Reynolds N.K."/>
            <person name="Benny G.L."/>
            <person name="Smith M.E."/>
            <person name="James T.Y."/>
            <person name="Grigoriev I.V."/>
        </authorList>
    </citation>
    <scope>NUCLEOTIDE SEQUENCE [LARGE SCALE GENOMIC DNA]</scope>
    <source>
        <strain evidence="2">RSA 468</strain>
    </source>
</reference>
<dbReference type="PANTHER" id="PTHR19248">
    <property type="entry name" value="ATP-BINDING TRANSPORT PROTEIN-RELATED"/>
    <property type="match status" value="1"/>
</dbReference>
<name>A0A4P9ZNM5_9FUNG</name>
<evidence type="ECO:0000313" key="1">
    <source>
        <dbReference type="EMBL" id="RKP34211.1"/>
    </source>
</evidence>
<gene>
    <name evidence="1" type="ORF">BJ085DRAFT_36472</name>
</gene>
<dbReference type="STRING" id="215637.A0A4P9ZNM5"/>
<protein>
    <recommendedName>
        <fullName evidence="3">P-loop containing nucleoside triphosphate hydrolase protein</fullName>
    </recommendedName>
</protein>
<keyword evidence="2" id="KW-1185">Reference proteome</keyword>
<dbReference type="AlphaFoldDB" id="A0A4P9ZNM5"/>
<accession>A0A4P9ZNM5</accession>